<evidence type="ECO:0000256" key="3">
    <source>
        <dbReference type="ARBA" id="ARBA00022692"/>
    </source>
</evidence>
<feature type="transmembrane region" description="Helical" evidence="6">
    <location>
        <begin position="411"/>
        <end position="433"/>
    </location>
</feature>
<feature type="transmembrane region" description="Helical" evidence="6">
    <location>
        <begin position="289"/>
        <end position="311"/>
    </location>
</feature>
<dbReference type="PANTHER" id="PTHR11706">
    <property type="entry name" value="SOLUTE CARRIER PROTEIN FAMILY 11 MEMBER"/>
    <property type="match status" value="1"/>
</dbReference>
<feature type="transmembrane region" description="Helical" evidence="6">
    <location>
        <begin position="483"/>
        <end position="505"/>
    </location>
</feature>
<dbReference type="GO" id="GO:0015086">
    <property type="term" value="F:cadmium ion transmembrane transporter activity"/>
    <property type="evidence" value="ECO:0007669"/>
    <property type="project" value="TreeGrafter"/>
</dbReference>
<dbReference type="Proteomes" id="UP001165065">
    <property type="component" value="Unassembled WGS sequence"/>
</dbReference>
<organism evidence="7 8">
    <name type="scientific">Triparma columacea</name>
    <dbReference type="NCBI Taxonomy" id="722753"/>
    <lineage>
        <taxon>Eukaryota</taxon>
        <taxon>Sar</taxon>
        <taxon>Stramenopiles</taxon>
        <taxon>Ochrophyta</taxon>
        <taxon>Bolidophyceae</taxon>
        <taxon>Parmales</taxon>
        <taxon>Triparmaceae</taxon>
        <taxon>Triparma</taxon>
    </lineage>
</organism>
<evidence type="ECO:0000256" key="4">
    <source>
        <dbReference type="ARBA" id="ARBA00022989"/>
    </source>
</evidence>
<dbReference type="PANTHER" id="PTHR11706:SF33">
    <property type="entry name" value="NATURAL RESISTANCE-ASSOCIATED MACROPHAGE PROTEIN 2"/>
    <property type="match status" value="1"/>
</dbReference>
<feature type="transmembrane region" description="Helical" evidence="6">
    <location>
        <begin position="206"/>
        <end position="228"/>
    </location>
</feature>
<dbReference type="AlphaFoldDB" id="A0A9W7G8B2"/>
<accession>A0A9W7G8B2</accession>
<dbReference type="EMBL" id="BRYA01000975">
    <property type="protein sequence ID" value="GMI36783.1"/>
    <property type="molecule type" value="Genomic_DNA"/>
</dbReference>
<proteinExistence type="predicted"/>
<dbReference type="Pfam" id="PF01566">
    <property type="entry name" value="Nramp"/>
    <property type="match status" value="1"/>
</dbReference>
<evidence type="ECO:0000256" key="6">
    <source>
        <dbReference type="SAM" id="Phobius"/>
    </source>
</evidence>
<feature type="transmembrane region" description="Helical" evidence="6">
    <location>
        <begin position="182"/>
        <end position="199"/>
    </location>
</feature>
<feature type="transmembrane region" description="Helical" evidence="6">
    <location>
        <begin position="517"/>
        <end position="537"/>
    </location>
</feature>
<dbReference type="InterPro" id="IPR001046">
    <property type="entry name" value="NRAMP_fam"/>
</dbReference>
<protein>
    <submittedName>
        <fullName evidence="7">Uncharacterized protein</fullName>
    </submittedName>
</protein>
<evidence type="ECO:0000313" key="7">
    <source>
        <dbReference type="EMBL" id="GMI36783.1"/>
    </source>
</evidence>
<evidence type="ECO:0000313" key="8">
    <source>
        <dbReference type="Proteomes" id="UP001165065"/>
    </source>
</evidence>
<keyword evidence="2" id="KW-0813">Transport</keyword>
<keyword evidence="3 6" id="KW-0812">Transmembrane</keyword>
<dbReference type="PRINTS" id="PR00447">
    <property type="entry name" value="NATRESASSCMP"/>
</dbReference>
<dbReference type="GO" id="GO:0005384">
    <property type="term" value="F:manganese ion transmembrane transporter activity"/>
    <property type="evidence" value="ECO:0007669"/>
    <property type="project" value="TreeGrafter"/>
</dbReference>
<keyword evidence="8" id="KW-1185">Reference proteome</keyword>
<evidence type="ECO:0000256" key="1">
    <source>
        <dbReference type="ARBA" id="ARBA00004141"/>
    </source>
</evidence>
<dbReference type="GO" id="GO:0005886">
    <property type="term" value="C:plasma membrane"/>
    <property type="evidence" value="ECO:0007669"/>
    <property type="project" value="TreeGrafter"/>
</dbReference>
<feature type="transmembrane region" description="Helical" evidence="6">
    <location>
        <begin position="148"/>
        <end position="170"/>
    </location>
</feature>
<keyword evidence="4 6" id="KW-1133">Transmembrane helix</keyword>
<feature type="transmembrane region" description="Helical" evidence="6">
    <location>
        <begin position="376"/>
        <end position="399"/>
    </location>
</feature>
<dbReference type="NCBIfam" id="NF037982">
    <property type="entry name" value="Nramp_1"/>
    <property type="match status" value="1"/>
</dbReference>
<reference evidence="8" key="1">
    <citation type="journal article" date="2023" name="Commun. Biol.">
        <title>Genome analysis of Parmales, the sister group of diatoms, reveals the evolutionary specialization of diatoms from phago-mixotrophs to photoautotrophs.</title>
        <authorList>
            <person name="Ban H."/>
            <person name="Sato S."/>
            <person name="Yoshikawa S."/>
            <person name="Yamada K."/>
            <person name="Nakamura Y."/>
            <person name="Ichinomiya M."/>
            <person name="Sato N."/>
            <person name="Blanc-Mathieu R."/>
            <person name="Endo H."/>
            <person name="Kuwata A."/>
            <person name="Ogata H."/>
        </authorList>
    </citation>
    <scope>NUCLEOTIDE SEQUENCE [LARGE SCALE GENOMIC DNA]</scope>
</reference>
<evidence type="ECO:0000256" key="2">
    <source>
        <dbReference type="ARBA" id="ARBA00022448"/>
    </source>
</evidence>
<sequence>MLQISAEEGRIEAKSPLTCTISNFQASSAPHPMNSSTKEPLIGKIDVVGSASSKRVDTEYKRYPWSWKKFWQFTGPGWLMSLAYLDPGNLEADLQQGAYTNYKLVWVLFAATAIGLVLQELSSRLGVVTGEDLAVNSKTYFTKSQSRFLYVMMEIAIIGSDIQEVLGSAIAIKLLSNNKIDLVWGCLITGLDTFTFLFVHKCGARYLEALICALIFTMAACFFINWGGVDVDGAELAQGWFIPYVQSYAIMQAVGTIGAVIMPHNLYLHSGLVQSREVPKEDVGLVKDANRYFFWEATLALTFSYFINLALVSTFAEYFFDEHCASDNYACMPDSAFSDSGDMHDPCGDGFHCGEIGLDTAGPALQHNLGDFGQTMWGLGLLAAGQASTMTATLAGQIVMGGFLDWKISMWLRVAITRFVALGPAVFVCLATADNSGLTNKINEWLNILQSVQLPYAMFPLLVIVGNESIMTVHSMKGTYSKICWFLASLILVVNFYLILDFVYLGDGDGDIPDGDGFKFGTGFFLVFYFSSILWIAKQKKVE</sequence>
<comment type="caution">
    <text evidence="7">The sequence shown here is derived from an EMBL/GenBank/DDBJ whole genome shotgun (WGS) entry which is preliminary data.</text>
</comment>
<evidence type="ECO:0000256" key="5">
    <source>
        <dbReference type="ARBA" id="ARBA00023136"/>
    </source>
</evidence>
<comment type="subcellular location">
    <subcellularLocation>
        <location evidence="1">Membrane</location>
        <topology evidence="1">Multi-pass membrane protein</topology>
    </subcellularLocation>
</comment>
<dbReference type="NCBIfam" id="TIGR01197">
    <property type="entry name" value="nramp"/>
    <property type="match status" value="1"/>
</dbReference>
<feature type="transmembrane region" description="Helical" evidence="6">
    <location>
        <begin position="453"/>
        <end position="471"/>
    </location>
</feature>
<name>A0A9W7G8B2_9STRA</name>
<keyword evidence="5 6" id="KW-0472">Membrane</keyword>
<dbReference type="GO" id="GO:0034755">
    <property type="term" value="P:iron ion transmembrane transport"/>
    <property type="evidence" value="ECO:0007669"/>
    <property type="project" value="TreeGrafter"/>
</dbReference>
<gene>
    <name evidence="7" type="ORF">TrCOL_g2062</name>
</gene>
<dbReference type="OrthoDB" id="409173at2759"/>
<feature type="transmembrane region" description="Helical" evidence="6">
    <location>
        <begin position="248"/>
        <end position="268"/>
    </location>
</feature>